<organism evidence="1 2">
    <name type="scientific">Paenibacillus cremeus</name>
    <dbReference type="NCBI Taxonomy" id="2163881"/>
    <lineage>
        <taxon>Bacteria</taxon>
        <taxon>Bacillati</taxon>
        <taxon>Bacillota</taxon>
        <taxon>Bacilli</taxon>
        <taxon>Bacillales</taxon>
        <taxon>Paenibacillaceae</taxon>
        <taxon>Paenibacillus</taxon>
    </lineage>
</organism>
<keyword evidence="2" id="KW-1185">Reference proteome</keyword>
<evidence type="ECO:0000313" key="1">
    <source>
        <dbReference type="EMBL" id="TVY07205.1"/>
    </source>
</evidence>
<gene>
    <name evidence="1" type="ORF">FPZ49_25205</name>
</gene>
<dbReference type="Gene3D" id="3.40.50.11190">
    <property type="match status" value="1"/>
</dbReference>
<dbReference type="EMBL" id="VNJI01000041">
    <property type="protein sequence ID" value="TVY07205.1"/>
    <property type="molecule type" value="Genomic_DNA"/>
</dbReference>
<comment type="caution">
    <text evidence="1">The sequence shown here is derived from an EMBL/GenBank/DDBJ whole genome shotgun (WGS) entry which is preliminary data.</text>
</comment>
<proteinExistence type="predicted"/>
<reference evidence="1 2" key="1">
    <citation type="submission" date="2019-07" db="EMBL/GenBank/DDBJ databases">
        <authorList>
            <person name="Kim J."/>
        </authorList>
    </citation>
    <scope>NUCLEOTIDE SEQUENCE [LARGE SCALE GENOMIC DNA]</scope>
    <source>
        <strain evidence="1 2">JC52</strain>
    </source>
</reference>
<protein>
    <recommendedName>
        <fullName evidence="3">Glycosyl transferase family 28 C-terminal domain-containing protein</fullName>
    </recommendedName>
</protein>
<accession>A0A559K4Z0</accession>
<evidence type="ECO:0000313" key="2">
    <source>
        <dbReference type="Proteomes" id="UP000317036"/>
    </source>
</evidence>
<dbReference type="Gene3D" id="3.40.50.2000">
    <property type="entry name" value="Glycogen Phosphorylase B"/>
    <property type="match status" value="1"/>
</dbReference>
<sequence>MKTIVFRTLGGHGIGYGHFFRSVSLAKAFLNYDNKLNVVFIINSQLMDQLIYSEIDYIISNSFENDIEIIETLNPQLFILDTYLAKNDYLIKVKKISKLMIFDDNNDLYDSTIPDIVLNGNIHAGELQYKTNNNSLYLLGPKYLVMKEEYWKRSKYENEKYEHKNGILITTGGTDPFNISFHILNSIRQLPYMKRIVIGPGYEQDLIYNLEQIKDEKTELIHKPVSLCDYIRESIVVITAGGSTIYEVLSQRTMPIIFSIADNQDIACKYFLTLGISYIGKHPQIEYNDLNKEIIHLMDQPNCYNDAIFDLVDGRGAKRVIEVIHPLIVKSNS</sequence>
<evidence type="ECO:0008006" key="3">
    <source>
        <dbReference type="Google" id="ProtNLM"/>
    </source>
</evidence>
<dbReference type="RefSeq" id="WP_144852336.1">
    <property type="nucleotide sequence ID" value="NZ_VNJI01000041.1"/>
</dbReference>
<dbReference type="OrthoDB" id="9805604at2"/>
<dbReference type="AlphaFoldDB" id="A0A559K4Z0"/>
<name>A0A559K4Z0_9BACL</name>
<dbReference type="Proteomes" id="UP000317036">
    <property type="component" value="Unassembled WGS sequence"/>
</dbReference>